<accession>A0A9D4MJ79</accession>
<reference evidence="2" key="1">
    <citation type="journal article" date="2019" name="bioRxiv">
        <title>The Genome of the Zebra Mussel, Dreissena polymorpha: A Resource for Invasive Species Research.</title>
        <authorList>
            <person name="McCartney M.A."/>
            <person name="Auch B."/>
            <person name="Kono T."/>
            <person name="Mallez S."/>
            <person name="Zhang Y."/>
            <person name="Obille A."/>
            <person name="Becker A."/>
            <person name="Abrahante J.E."/>
            <person name="Garbe J."/>
            <person name="Badalamenti J.P."/>
            <person name="Herman A."/>
            <person name="Mangelson H."/>
            <person name="Liachko I."/>
            <person name="Sullivan S."/>
            <person name="Sone E.D."/>
            <person name="Koren S."/>
            <person name="Silverstein K.A.T."/>
            <person name="Beckman K.B."/>
            <person name="Gohl D.M."/>
        </authorList>
    </citation>
    <scope>NUCLEOTIDE SEQUENCE</scope>
    <source>
        <strain evidence="2">Duluth1</strain>
        <tissue evidence="2">Whole animal</tissue>
    </source>
</reference>
<evidence type="ECO:0000313" key="2">
    <source>
        <dbReference type="EMBL" id="KAH3877135.1"/>
    </source>
</evidence>
<dbReference type="InterPro" id="IPR036179">
    <property type="entry name" value="Ig-like_dom_sf"/>
</dbReference>
<reference evidence="2" key="2">
    <citation type="submission" date="2020-11" db="EMBL/GenBank/DDBJ databases">
        <authorList>
            <person name="McCartney M.A."/>
            <person name="Auch B."/>
            <person name="Kono T."/>
            <person name="Mallez S."/>
            <person name="Becker A."/>
            <person name="Gohl D.M."/>
            <person name="Silverstein K.A.T."/>
            <person name="Koren S."/>
            <person name="Bechman K.B."/>
            <person name="Herman A."/>
            <person name="Abrahante J.E."/>
            <person name="Garbe J."/>
        </authorList>
    </citation>
    <scope>NUCLEOTIDE SEQUENCE</scope>
    <source>
        <strain evidence="2">Duluth1</strain>
        <tissue evidence="2">Whole animal</tissue>
    </source>
</reference>
<dbReference type="Proteomes" id="UP000828390">
    <property type="component" value="Unassembled WGS sequence"/>
</dbReference>
<keyword evidence="3" id="KW-1185">Reference proteome</keyword>
<sequence>MYAAAVVPEFTQPLRKVHAVEGKTARFECAVTGTPVPEIQWYVTCEFCIHI</sequence>
<evidence type="ECO:0000313" key="3">
    <source>
        <dbReference type="Proteomes" id="UP000828390"/>
    </source>
</evidence>
<gene>
    <name evidence="2" type="ORF">DPMN_000992</name>
</gene>
<name>A0A9D4MJ79_DREPO</name>
<dbReference type="AlphaFoldDB" id="A0A9D4MJ79"/>
<dbReference type="Pfam" id="PF07679">
    <property type="entry name" value="I-set"/>
    <property type="match status" value="1"/>
</dbReference>
<dbReference type="Gene3D" id="2.60.40.10">
    <property type="entry name" value="Immunoglobulins"/>
    <property type="match status" value="1"/>
</dbReference>
<dbReference type="InterPro" id="IPR013098">
    <property type="entry name" value="Ig_I-set"/>
</dbReference>
<evidence type="ECO:0000259" key="1">
    <source>
        <dbReference type="PROSITE" id="PS50835"/>
    </source>
</evidence>
<comment type="caution">
    <text evidence="2">The sequence shown here is derived from an EMBL/GenBank/DDBJ whole genome shotgun (WGS) entry which is preliminary data.</text>
</comment>
<dbReference type="SUPFAM" id="SSF48726">
    <property type="entry name" value="Immunoglobulin"/>
    <property type="match status" value="1"/>
</dbReference>
<protein>
    <recommendedName>
        <fullName evidence="1">Ig-like domain-containing protein</fullName>
    </recommendedName>
</protein>
<dbReference type="InterPro" id="IPR013783">
    <property type="entry name" value="Ig-like_fold"/>
</dbReference>
<organism evidence="2 3">
    <name type="scientific">Dreissena polymorpha</name>
    <name type="common">Zebra mussel</name>
    <name type="synonym">Mytilus polymorpha</name>
    <dbReference type="NCBI Taxonomy" id="45954"/>
    <lineage>
        <taxon>Eukaryota</taxon>
        <taxon>Metazoa</taxon>
        <taxon>Spiralia</taxon>
        <taxon>Lophotrochozoa</taxon>
        <taxon>Mollusca</taxon>
        <taxon>Bivalvia</taxon>
        <taxon>Autobranchia</taxon>
        <taxon>Heteroconchia</taxon>
        <taxon>Euheterodonta</taxon>
        <taxon>Imparidentia</taxon>
        <taxon>Neoheterodontei</taxon>
        <taxon>Myida</taxon>
        <taxon>Dreissenoidea</taxon>
        <taxon>Dreissenidae</taxon>
        <taxon>Dreissena</taxon>
    </lineage>
</organism>
<proteinExistence type="predicted"/>
<dbReference type="EMBL" id="JAIWYP010000001">
    <property type="protein sequence ID" value="KAH3877135.1"/>
    <property type="molecule type" value="Genomic_DNA"/>
</dbReference>
<dbReference type="PROSITE" id="PS50835">
    <property type="entry name" value="IG_LIKE"/>
    <property type="match status" value="1"/>
</dbReference>
<feature type="domain" description="Ig-like" evidence="1">
    <location>
        <begin position="8"/>
        <end position="51"/>
    </location>
</feature>
<dbReference type="InterPro" id="IPR007110">
    <property type="entry name" value="Ig-like_dom"/>
</dbReference>